<dbReference type="Proteomes" id="UP000534186">
    <property type="component" value="Unassembled WGS sequence"/>
</dbReference>
<feature type="binding site" evidence="10">
    <location>
        <position position="130"/>
    </location>
    <ligand>
        <name>UDP-N-acetyl-alpha-D-glucosamine</name>
        <dbReference type="ChEBI" id="CHEBI:57705"/>
    </ligand>
</feature>
<protein>
    <recommendedName>
        <fullName evidence="10">UDP-N-acetylglucosamine--N-acetylmuramyl-(pentapeptide) pyrophosphoryl-undecaprenol N-acetylglucosamine transferase</fullName>
        <ecNumber evidence="10">2.4.1.227</ecNumber>
    </recommendedName>
    <alternativeName>
        <fullName evidence="10">Undecaprenyl-PP-MurNAc-pentapeptide-UDPGlcNAc GlcNAc transferase</fullName>
    </alternativeName>
</protein>
<evidence type="ECO:0000256" key="8">
    <source>
        <dbReference type="ARBA" id="ARBA00023306"/>
    </source>
</evidence>
<dbReference type="GO" id="GO:0051301">
    <property type="term" value="P:cell division"/>
    <property type="evidence" value="ECO:0007669"/>
    <property type="project" value="UniProtKB-KW"/>
</dbReference>
<dbReference type="InterPro" id="IPR006009">
    <property type="entry name" value="GlcNAc_MurG"/>
</dbReference>
<keyword evidence="2 10" id="KW-0132">Cell division</keyword>
<dbReference type="GO" id="GO:0071555">
    <property type="term" value="P:cell wall organization"/>
    <property type="evidence" value="ECO:0007669"/>
    <property type="project" value="UniProtKB-KW"/>
</dbReference>
<gene>
    <name evidence="10" type="primary">murG</name>
    <name evidence="13" type="ORF">HDF12_001660</name>
</gene>
<dbReference type="InterPro" id="IPR004276">
    <property type="entry name" value="GlycoTrans_28_N"/>
</dbReference>
<comment type="catalytic activity">
    <reaction evidence="10">
        <text>di-trans,octa-cis-undecaprenyl diphospho-N-acetyl-alpha-D-muramoyl-L-alanyl-D-glutamyl-meso-2,6-diaminopimeloyl-D-alanyl-D-alanine + UDP-N-acetyl-alpha-D-glucosamine = di-trans,octa-cis-undecaprenyl diphospho-[N-acetyl-alpha-D-glucosaminyl-(1-&gt;4)]-N-acetyl-alpha-D-muramoyl-L-alanyl-D-glutamyl-meso-2,6-diaminopimeloyl-D-alanyl-D-alanine + UDP + H(+)</text>
        <dbReference type="Rhea" id="RHEA:31227"/>
        <dbReference type="ChEBI" id="CHEBI:15378"/>
        <dbReference type="ChEBI" id="CHEBI:57705"/>
        <dbReference type="ChEBI" id="CHEBI:58223"/>
        <dbReference type="ChEBI" id="CHEBI:61387"/>
        <dbReference type="ChEBI" id="CHEBI:61388"/>
        <dbReference type="EC" id="2.4.1.227"/>
    </reaction>
</comment>
<organism evidence="13 14">
    <name type="scientific">Tunturiibacter lichenicola</name>
    <dbReference type="NCBI Taxonomy" id="2051959"/>
    <lineage>
        <taxon>Bacteria</taxon>
        <taxon>Pseudomonadati</taxon>
        <taxon>Acidobacteriota</taxon>
        <taxon>Terriglobia</taxon>
        <taxon>Terriglobales</taxon>
        <taxon>Acidobacteriaceae</taxon>
        <taxon>Tunturiibacter</taxon>
    </lineage>
</organism>
<dbReference type="PANTHER" id="PTHR21015:SF22">
    <property type="entry name" value="GLYCOSYLTRANSFERASE"/>
    <property type="match status" value="1"/>
</dbReference>
<keyword evidence="5 10" id="KW-0133">Cell shape</keyword>
<dbReference type="UniPathway" id="UPA00219"/>
<comment type="function">
    <text evidence="10">Cell wall formation. Catalyzes the transfer of a GlcNAc subunit on undecaprenyl-pyrophosphoryl-MurNAc-pentapeptide (lipid intermediate I) to form undecaprenyl-pyrophosphoryl-MurNAc-(pentapeptide)GlcNAc (lipid intermediate II).</text>
</comment>
<feature type="binding site" evidence="10">
    <location>
        <begin position="17"/>
        <end position="19"/>
    </location>
    <ligand>
        <name>UDP-N-acetyl-alpha-D-glucosamine</name>
        <dbReference type="ChEBI" id="CHEBI:57705"/>
    </ligand>
</feature>
<feature type="binding site" evidence="10">
    <location>
        <position position="312"/>
    </location>
    <ligand>
        <name>UDP-N-acetyl-alpha-D-glucosamine</name>
        <dbReference type="ChEBI" id="CHEBI:57705"/>
    </ligand>
</feature>
<evidence type="ECO:0000259" key="12">
    <source>
        <dbReference type="Pfam" id="PF04101"/>
    </source>
</evidence>
<dbReference type="GO" id="GO:0009252">
    <property type="term" value="P:peptidoglycan biosynthetic process"/>
    <property type="evidence" value="ECO:0007669"/>
    <property type="project" value="UniProtKB-UniRule"/>
</dbReference>
<dbReference type="SUPFAM" id="SSF53756">
    <property type="entry name" value="UDP-Glycosyltransferase/glycogen phosphorylase"/>
    <property type="match status" value="1"/>
</dbReference>
<dbReference type="InterPro" id="IPR007235">
    <property type="entry name" value="Glyco_trans_28_C"/>
</dbReference>
<keyword evidence="1 10" id="KW-1003">Cell membrane</keyword>
<dbReference type="HAMAP" id="MF_00033">
    <property type="entry name" value="MurG"/>
    <property type="match status" value="1"/>
</dbReference>
<evidence type="ECO:0000256" key="6">
    <source>
        <dbReference type="ARBA" id="ARBA00022984"/>
    </source>
</evidence>
<evidence type="ECO:0000256" key="3">
    <source>
        <dbReference type="ARBA" id="ARBA00022676"/>
    </source>
</evidence>
<feature type="domain" description="Glycosyl transferase family 28 C-terminal" evidence="12">
    <location>
        <begin position="203"/>
        <end position="367"/>
    </location>
</feature>
<keyword evidence="3 10" id="KW-0328">Glycosyltransferase</keyword>
<evidence type="ECO:0000256" key="2">
    <source>
        <dbReference type="ARBA" id="ARBA00022618"/>
    </source>
</evidence>
<dbReference type="EMBL" id="JACCCV010000001">
    <property type="protein sequence ID" value="NYF51295.1"/>
    <property type="molecule type" value="Genomic_DNA"/>
</dbReference>
<accession>A0A7Y9NKZ2</accession>
<evidence type="ECO:0000256" key="4">
    <source>
        <dbReference type="ARBA" id="ARBA00022679"/>
    </source>
</evidence>
<dbReference type="GO" id="GO:0005975">
    <property type="term" value="P:carbohydrate metabolic process"/>
    <property type="evidence" value="ECO:0007669"/>
    <property type="project" value="InterPro"/>
</dbReference>
<sequence length="383" mass="40556">MSELGQPLRVLIAGGGTGGHVIPALAIARELRDEHGAEMRFVGTARGLETRLVPEAGFPLELIRVGQLKNVSLATRVRTLADLPLGVVRCVELVRSFKPDVVVGVGGYASGPAMMAAILLQVPTLAFEPNAAPGLANRLVGRFVSAAAVNFEETRRYFRGATVTGIPVRREFFGIAPLPEAERARASSAGSISKDGLTSTRRLLVFGGSQGARVFNTVMPRIAKGLLEEVPGLRILHQTGKGQAESTEEAYGASGADPSRWKVAAYLDDMPRRFADADLILCRSGASTVAELAAAGRPAVLVPFPGAADDHQMKNAEAFARVGAAELRVQAADDLMEAFLLSDLSRLLLDAGRLVEMGRRVRGLAHPDAVRVIGQMVATLAGR</sequence>
<keyword evidence="6 10" id="KW-0573">Peptidoglycan synthesis</keyword>
<feature type="binding site" evidence="10">
    <location>
        <position position="169"/>
    </location>
    <ligand>
        <name>UDP-N-acetyl-alpha-D-glucosamine</name>
        <dbReference type="ChEBI" id="CHEBI:57705"/>
    </ligand>
</feature>
<dbReference type="NCBIfam" id="TIGR01133">
    <property type="entry name" value="murG"/>
    <property type="match status" value="1"/>
</dbReference>
<evidence type="ECO:0000259" key="11">
    <source>
        <dbReference type="Pfam" id="PF03033"/>
    </source>
</evidence>
<dbReference type="EC" id="2.4.1.227" evidence="10"/>
<dbReference type="GO" id="GO:0005886">
    <property type="term" value="C:plasma membrane"/>
    <property type="evidence" value="ECO:0007669"/>
    <property type="project" value="UniProtKB-SubCell"/>
</dbReference>
<feature type="domain" description="Glycosyltransferase family 28 N-terminal" evidence="11">
    <location>
        <begin position="10"/>
        <end position="148"/>
    </location>
</feature>
<dbReference type="Pfam" id="PF03033">
    <property type="entry name" value="Glyco_transf_28"/>
    <property type="match status" value="1"/>
</dbReference>
<evidence type="ECO:0000313" key="13">
    <source>
        <dbReference type="EMBL" id="NYF51295.1"/>
    </source>
</evidence>
<evidence type="ECO:0000256" key="1">
    <source>
        <dbReference type="ARBA" id="ARBA00022475"/>
    </source>
</evidence>
<dbReference type="GO" id="GO:0008360">
    <property type="term" value="P:regulation of cell shape"/>
    <property type="evidence" value="ECO:0007669"/>
    <property type="project" value="UniProtKB-KW"/>
</dbReference>
<keyword evidence="9 10" id="KW-0961">Cell wall biogenesis/degradation</keyword>
<keyword evidence="4 10" id="KW-0808">Transferase</keyword>
<evidence type="ECO:0000256" key="9">
    <source>
        <dbReference type="ARBA" id="ARBA00023316"/>
    </source>
</evidence>
<dbReference type="PANTHER" id="PTHR21015">
    <property type="entry name" value="UDP-N-ACETYLGLUCOSAMINE--N-ACETYLMURAMYL-(PENTAPEPTIDE) PYROPHOSPHORYL-UNDECAPRENOL N-ACETYLGLUCOSAMINE TRANSFERASE 1"/>
    <property type="match status" value="1"/>
</dbReference>
<dbReference type="Pfam" id="PF04101">
    <property type="entry name" value="Glyco_tran_28_C"/>
    <property type="match status" value="1"/>
</dbReference>
<comment type="subcellular location">
    <subcellularLocation>
        <location evidence="10">Cell membrane</location>
        <topology evidence="10">Peripheral membrane protein</topology>
        <orientation evidence="10">Cytoplasmic side</orientation>
    </subcellularLocation>
</comment>
<evidence type="ECO:0000256" key="5">
    <source>
        <dbReference type="ARBA" id="ARBA00022960"/>
    </source>
</evidence>
<dbReference type="AlphaFoldDB" id="A0A7Y9NKZ2"/>
<comment type="caution">
    <text evidence="13">The sequence shown here is derived from an EMBL/GenBank/DDBJ whole genome shotgun (WGS) entry which is preliminary data.</text>
</comment>
<evidence type="ECO:0000313" key="14">
    <source>
        <dbReference type="Proteomes" id="UP000534186"/>
    </source>
</evidence>
<reference evidence="13 14" key="1">
    <citation type="submission" date="2020-07" db="EMBL/GenBank/DDBJ databases">
        <title>Genomic Encyclopedia of Type Strains, Phase IV (KMG-V): Genome sequencing to study the core and pangenomes of soil and plant-associated prokaryotes.</title>
        <authorList>
            <person name="Whitman W."/>
        </authorList>
    </citation>
    <scope>NUCLEOTIDE SEQUENCE [LARGE SCALE GENOMIC DNA]</scope>
    <source>
        <strain evidence="13 14">M8UP30</strain>
    </source>
</reference>
<comment type="caution">
    <text evidence="10">Lacks conserved residue(s) required for the propagation of feature annotation.</text>
</comment>
<evidence type="ECO:0000256" key="10">
    <source>
        <dbReference type="HAMAP-Rule" id="MF_00033"/>
    </source>
</evidence>
<feature type="binding site" evidence="10">
    <location>
        <position position="209"/>
    </location>
    <ligand>
        <name>UDP-N-acetyl-alpha-D-glucosamine</name>
        <dbReference type="ChEBI" id="CHEBI:57705"/>
    </ligand>
</feature>
<dbReference type="CDD" id="cd03785">
    <property type="entry name" value="GT28_MurG"/>
    <property type="match status" value="1"/>
</dbReference>
<comment type="similarity">
    <text evidence="10">Belongs to the glycosyltransferase 28 family. MurG subfamily.</text>
</comment>
<comment type="pathway">
    <text evidence="10">Cell wall biogenesis; peptidoglycan biosynthesis.</text>
</comment>
<keyword evidence="8 10" id="KW-0131">Cell cycle</keyword>
<dbReference type="Gene3D" id="3.40.50.2000">
    <property type="entry name" value="Glycogen Phosphorylase B"/>
    <property type="match status" value="2"/>
</dbReference>
<keyword evidence="7 10" id="KW-0472">Membrane</keyword>
<evidence type="ECO:0000256" key="7">
    <source>
        <dbReference type="ARBA" id="ARBA00023136"/>
    </source>
</evidence>
<dbReference type="GO" id="GO:0050511">
    <property type="term" value="F:undecaprenyldiphospho-muramoylpentapeptide beta-N-acetylglucosaminyltransferase activity"/>
    <property type="evidence" value="ECO:0007669"/>
    <property type="project" value="UniProtKB-UniRule"/>
</dbReference>
<name>A0A7Y9NKZ2_9BACT</name>
<proteinExistence type="inferred from homology"/>